<reference evidence="1 2" key="1">
    <citation type="submission" date="2015-04" db="EMBL/GenBank/DDBJ databases">
        <title>Complete genome sequence of Schizopora paradoxa KUC8140, a cosmopolitan wood degrader in East Asia.</title>
        <authorList>
            <consortium name="DOE Joint Genome Institute"/>
            <person name="Min B."/>
            <person name="Park H."/>
            <person name="Jang Y."/>
            <person name="Kim J.-J."/>
            <person name="Kim K.H."/>
            <person name="Pangilinan J."/>
            <person name="Lipzen A."/>
            <person name="Riley R."/>
            <person name="Grigoriev I.V."/>
            <person name="Spatafora J.W."/>
            <person name="Choi I.-G."/>
        </authorList>
    </citation>
    <scope>NUCLEOTIDE SEQUENCE [LARGE SCALE GENOMIC DNA]</scope>
    <source>
        <strain evidence="1 2">KUC8140</strain>
    </source>
</reference>
<gene>
    <name evidence="1" type="ORF">SCHPADRAFT_890562</name>
</gene>
<dbReference type="Proteomes" id="UP000053477">
    <property type="component" value="Unassembled WGS sequence"/>
</dbReference>
<evidence type="ECO:0000313" key="1">
    <source>
        <dbReference type="EMBL" id="KLO12786.1"/>
    </source>
</evidence>
<accession>A0A0H2S7F0</accession>
<sequence length="255" mass="28686">MKFLLKGPRGAKNSARLCFKWRCPAQALPPKPFTLFAPALAYHRIVLLPYGNIVMPPQGSKCGGSQTELVVDVEVGKTFSGVSYAFLRALNPDSISPTFLCSIKLFDLNLPLFTVSNIIHRRKTDADFPESSRMLDLMLDNPPAYCYCCIRWGVCSNRTSGTQGEEPFIDPKFVDERKVLRVLLFLGPRTPTITLVMMHENSSEGSFSRTLRGSTNPGFVKRSGRVVVHVIPNSQPRVPVTIDKHMKWDFWKHET</sequence>
<proteinExistence type="predicted"/>
<dbReference type="AlphaFoldDB" id="A0A0H2S7F0"/>
<keyword evidence="2" id="KW-1185">Reference proteome</keyword>
<protein>
    <submittedName>
        <fullName evidence="1">Uncharacterized protein</fullName>
    </submittedName>
</protein>
<organism evidence="1 2">
    <name type="scientific">Schizopora paradoxa</name>
    <dbReference type="NCBI Taxonomy" id="27342"/>
    <lineage>
        <taxon>Eukaryota</taxon>
        <taxon>Fungi</taxon>
        <taxon>Dikarya</taxon>
        <taxon>Basidiomycota</taxon>
        <taxon>Agaricomycotina</taxon>
        <taxon>Agaricomycetes</taxon>
        <taxon>Hymenochaetales</taxon>
        <taxon>Schizoporaceae</taxon>
        <taxon>Schizopora</taxon>
    </lineage>
</organism>
<dbReference type="InParanoid" id="A0A0H2S7F0"/>
<name>A0A0H2S7F0_9AGAM</name>
<evidence type="ECO:0000313" key="2">
    <source>
        <dbReference type="Proteomes" id="UP000053477"/>
    </source>
</evidence>
<dbReference type="EMBL" id="KQ085971">
    <property type="protein sequence ID" value="KLO12786.1"/>
    <property type="molecule type" value="Genomic_DNA"/>
</dbReference>